<evidence type="ECO:0000313" key="1">
    <source>
        <dbReference type="Proteomes" id="UP000095280"/>
    </source>
</evidence>
<dbReference type="AlphaFoldDB" id="A0A1I8FMX1"/>
<protein>
    <submittedName>
        <fullName evidence="2">Abhydrolase_3 domain-containing protein</fullName>
    </submittedName>
</protein>
<organism evidence="1 2">
    <name type="scientific">Macrostomum lignano</name>
    <dbReference type="NCBI Taxonomy" id="282301"/>
    <lineage>
        <taxon>Eukaryota</taxon>
        <taxon>Metazoa</taxon>
        <taxon>Spiralia</taxon>
        <taxon>Lophotrochozoa</taxon>
        <taxon>Platyhelminthes</taxon>
        <taxon>Rhabditophora</taxon>
        <taxon>Macrostomorpha</taxon>
        <taxon>Macrostomida</taxon>
        <taxon>Macrostomidae</taxon>
        <taxon>Macrostomum</taxon>
    </lineage>
</organism>
<sequence>MSLCAWACTSDAVEILRVRPGAHQLRQRRIERCNLCWHACRRPALVPQATLVVVERRLIWSLTAVWRPCLAPNFWDLPSVEVLVRIGRCGSYPVIFSYYSSGSLGGVVAPRWRSVVLLDARRADHAQREPGLLCLGLLATPFNLWREWAVDEATALMNRVAAWKRHIKTVPAFAGVHGRSYGVAPAAQFACGRCAQNAAQPAGPSSPAVTASPSACCSLEFNSALHLVYYGLLLWLSRTVQTQ</sequence>
<keyword evidence="1" id="KW-1185">Reference proteome</keyword>
<accession>A0A1I8FMX1</accession>
<proteinExistence type="predicted"/>
<dbReference type="Proteomes" id="UP000095280">
    <property type="component" value="Unplaced"/>
</dbReference>
<reference evidence="2" key="1">
    <citation type="submission" date="2016-11" db="UniProtKB">
        <authorList>
            <consortium name="WormBaseParasite"/>
        </authorList>
    </citation>
    <scope>IDENTIFICATION</scope>
</reference>
<name>A0A1I8FMX1_9PLAT</name>
<dbReference type="WBParaSite" id="maker-unitig_40856-snap-gene-0.1-mRNA-1">
    <property type="protein sequence ID" value="maker-unitig_40856-snap-gene-0.1-mRNA-1"/>
    <property type="gene ID" value="maker-unitig_40856-snap-gene-0.1"/>
</dbReference>
<evidence type="ECO:0000313" key="2">
    <source>
        <dbReference type="WBParaSite" id="maker-unitig_40856-snap-gene-0.1-mRNA-1"/>
    </source>
</evidence>